<reference evidence="2 3" key="1">
    <citation type="submission" date="2013-03" db="EMBL/GenBank/DDBJ databases">
        <title>Salinisphaera hydrothermalis C41B8 Genome Sequencing.</title>
        <authorList>
            <person name="Li C."/>
            <person name="Lai Q."/>
            <person name="Shao Z."/>
        </authorList>
    </citation>
    <scope>NUCLEOTIDE SEQUENCE [LARGE SCALE GENOMIC DNA]</scope>
    <source>
        <strain evidence="2 3">C41B8</strain>
    </source>
</reference>
<dbReference type="AlphaFoldDB" id="A0A084II84"/>
<evidence type="ECO:0000313" key="3">
    <source>
        <dbReference type="Proteomes" id="UP000028302"/>
    </source>
</evidence>
<dbReference type="SUPFAM" id="SSF53474">
    <property type="entry name" value="alpha/beta-Hydrolases"/>
    <property type="match status" value="1"/>
</dbReference>
<dbReference type="STRING" id="1304275.C41B8_15045"/>
<accession>A0A084II84</accession>
<feature type="compositionally biased region" description="Polar residues" evidence="1">
    <location>
        <begin position="21"/>
        <end position="33"/>
    </location>
</feature>
<feature type="region of interest" description="Disordered" evidence="1">
    <location>
        <begin position="19"/>
        <end position="41"/>
    </location>
</feature>
<dbReference type="PANTHER" id="PTHR30035">
    <property type="entry name" value="LIPOPROTEIN VACJ-RELATED"/>
    <property type="match status" value="1"/>
</dbReference>
<dbReference type="InterPro" id="IPR029058">
    <property type="entry name" value="AB_hydrolase_fold"/>
</dbReference>
<dbReference type="eggNOG" id="COG2267">
    <property type="taxonomic scope" value="Bacteria"/>
</dbReference>
<sequence length="442" mass="48124">MAGLLLLLALAGCATQGGPSVANSDTDASSSAGHATAGDHQVKPYPFKNALTATVLGTPDGLKAQLPKKANFSIRTLKPLVDRKTPPTLRYARPLQYLLAAQDHPAPLAFVIAGTGDSALSSKCVLLSRALYQVGYSVACLPSPTSVTFMLGAAKYPVPGRMKTDVADLYRMMQAVRDDLSGDVDITGYSLTGWSLGATQAAFLAKLDQQRGVFGFQHVLLLNPAVNVWDSVDRMDVLLKRNLPGGFDALPNFLAEVLGNIQQSEGQGQPLRFNEDVLYRAYENGTFDKKDIGAIVGLAFRLSLANMAFAADVITHSDVIVPENVKLGPYDSLGVYFRRSFRMSFSDYINQLLVPYWNRDGRHVSKSELISEADMHTIAPFLASDKHMAVFTNADDPILDADEVGFLRRTFGNRARIRPHGGHLGNLSYKKTIHALQDYFTQ</sequence>
<keyword evidence="3" id="KW-1185">Reference proteome</keyword>
<evidence type="ECO:0000313" key="2">
    <source>
        <dbReference type="EMBL" id="KEZ76418.1"/>
    </source>
</evidence>
<comment type="caution">
    <text evidence="2">The sequence shown here is derived from an EMBL/GenBank/DDBJ whole genome shotgun (WGS) entry which is preliminary data.</text>
</comment>
<dbReference type="GO" id="GO:0016020">
    <property type="term" value="C:membrane"/>
    <property type="evidence" value="ECO:0007669"/>
    <property type="project" value="InterPro"/>
</dbReference>
<dbReference type="GO" id="GO:0016301">
    <property type="term" value="F:kinase activity"/>
    <property type="evidence" value="ECO:0007669"/>
    <property type="project" value="UniProtKB-KW"/>
</dbReference>
<dbReference type="InterPro" id="IPR007428">
    <property type="entry name" value="MlaA"/>
</dbReference>
<keyword evidence="2" id="KW-0418">Kinase</keyword>
<dbReference type="PANTHER" id="PTHR30035:SF1">
    <property type="entry name" value="AB HYDROLASE-1 DOMAIN-CONTAINING PROTEIN"/>
    <property type="match status" value="1"/>
</dbReference>
<gene>
    <name evidence="2" type="ORF">C41B8_15045</name>
</gene>
<keyword evidence="2" id="KW-0808">Transferase</keyword>
<organism evidence="2 3">
    <name type="scientific">Salinisphaera hydrothermalis (strain C41B8)</name>
    <dbReference type="NCBI Taxonomy" id="1304275"/>
    <lineage>
        <taxon>Bacteria</taxon>
        <taxon>Pseudomonadati</taxon>
        <taxon>Pseudomonadota</taxon>
        <taxon>Gammaproteobacteria</taxon>
        <taxon>Salinisphaerales</taxon>
        <taxon>Salinisphaeraceae</taxon>
        <taxon>Salinisphaera</taxon>
    </lineage>
</organism>
<name>A0A084II84_SALHC</name>
<protein>
    <submittedName>
        <fullName evidence="2">Putative serine protein kinase PrkA</fullName>
    </submittedName>
</protein>
<dbReference type="EMBL" id="APNK01000030">
    <property type="protein sequence ID" value="KEZ76418.1"/>
    <property type="molecule type" value="Genomic_DNA"/>
</dbReference>
<dbReference type="Gene3D" id="3.40.50.1820">
    <property type="entry name" value="alpha/beta hydrolase"/>
    <property type="match status" value="1"/>
</dbReference>
<dbReference type="Proteomes" id="UP000028302">
    <property type="component" value="Unassembled WGS sequence"/>
</dbReference>
<evidence type="ECO:0000256" key="1">
    <source>
        <dbReference type="SAM" id="MobiDB-lite"/>
    </source>
</evidence>
<proteinExistence type="predicted"/>